<protein>
    <submittedName>
        <fullName evidence="2">Uncharacterized protein</fullName>
    </submittedName>
</protein>
<evidence type="ECO:0000313" key="3">
    <source>
        <dbReference type="Proteomes" id="UP000235670"/>
    </source>
</evidence>
<feature type="coiled-coil region" evidence="1">
    <location>
        <begin position="47"/>
        <end position="74"/>
    </location>
</feature>
<reference evidence="2 3" key="1">
    <citation type="submission" date="2017-09" db="EMBL/GenBank/DDBJ databases">
        <title>Bacterial strain isolated from the female urinary microbiota.</title>
        <authorList>
            <person name="Thomas-White K."/>
            <person name="Kumar N."/>
            <person name="Forster S."/>
            <person name="Putonti C."/>
            <person name="Lawley T."/>
            <person name="Wolfe A.J."/>
        </authorList>
    </citation>
    <scope>NUCLEOTIDE SEQUENCE [LARGE SCALE GENOMIC DNA]</scope>
    <source>
        <strain evidence="2 3">UMB0186</strain>
    </source>
</reference>
<comment type="caution">
    <text evidence="2">The sequence shown here is derived from an EMBL/GenBank/DDBJ whole genome shotgun (WGS) entry which is preliminary data.</text>
</comment>
<dbReference type="AlphaFoldDB" id="A0A2N6SDB4"/>
<evidence type="ECO:0000256" key="1">
    <source>
        <dbReference type="SAM" id="Coils"/>
    </source>
</evidence>
<organism evidence="2 3">
    <name type="scientific">Gemella sanguinis</name>
    <dbReference type="NCBI Taxonomy" id="84135"/>
    <lineage>
        <taxon>Bacteria</taxon>
        <taxon>Bacillati</taxon>
        <taxon>Bacillota</taxon>
        <taxon>Bacilli</taxon>
        <taxon>Bacillales</taxon>
        <taxon>Gemellaceae</taxon>
        <taxon>Gemella</taxon>
    </lineage>
</organism>
<proteinExistence type="predicted"/>
<gene>
    <name evidence="2" type="ORF">CJ218_07895</name>
</gene>
<dbReference type="Proteomes" id="UP000235670">
    <property type="component" value="Unassembled WGS sequence"/>
</dbReference>
<evidence type="ECO:0000313" key="2">
    <source>
        <dbReference type="EMBL" id="PMC51914.1"/>
    </source>
</evidence>
<accession>A0A2N6SDB4</accession>
<sequence length="75" mass="8821">MEMSKKLGIVKVKSDITKFTEIMARDYELEAFEVTGILAQVLIEWQKRELIESNDEFTKVLKDLNEKLSKKEEQN</sequence>
<keyword evidence="1" id="KW-0175">Coiled coil</keyword>
<name>A0A2N6SDB4_9BACL</name>
<dbReference type="EMBL" id="PNGT01000009">
    <property type="protein sequence ID" value="PMC51914.1"/>
    <property type="molecule type" value="Genomic_DNA"/>
</dbReference>